<evidence type="ECO:0000256" key="1">
    <source>
        <dbReference type="ARBA" id="ARBA00038184"/>
    </source>
</evidence>
<proteinExistence type="inferred from homology"/>
<dbReference type="STRING" id="2880.D8LR16"/>
<dbReference type="Gene3D" id="3.40.50.1110">
    <property type="entry name" value="SGNH hydrolase"/>
    <property type="match status" value="1"/>
</dbReference>
<evidence type="ECO:0000313" key="4">
    <source>
        <dbReference type="Proteomes" id="UP000002630"/>
    </source>
</evidence>
<dbReference type="InterPro" id="IPR013830">
    <property type="entry name" value="SGNH_hydro"/>
</dbReference>
<feature type="domain" description="SGNH hydrolase-type esterase" evidence="2">
    <location>
        <begin position="22"/>
        <end position="206"/>
    </location>
</feature>
<dbReference type="InParanoid" id="D8LR16"/>
<evidence type="ECO:0000259" key="2">
    <source>
        <dbReference type="Pfam" id="PF13472"/>
    </source>
</evidence>
<evidence type="ECO:0000313" key="3">
    <source>
        <dbReference type="EMBL" id="CBN77689.1"/>
    </source>
</evidence>
<keyword evidence="4" id="KW-1185">Reference proteome</keyword>
<dbReference type="OMA" id="ISHHIMH"/>
<dbReference type="Pfam" id="PF13472">
    <property type="entry name" value="Lipase_GDSL_2"/>
    <property type="match status" value="1"/>
</dbReference>
<sequence length="229" mass="25258">MRQHAALKAQTSEEGPTTRVLVLGDSITEELLGTRGGKTRPDWGSPAVWMRYYADLGSINLGVSGDQTQHLLWRLQNGELPDLLQPESILVAIGTNNLGKGMDAQDTVGGVKAVVKYVREQRPDALVSVMALFPRADPNDKKNPTPWPVIDEVNGLLEHLLRLKFGTKKVHFIDCNDRFLAEDRYGREVLNKEFILPDNLHLTGDGLDAWADCAEAAVHSGLGEGQLRQ</sequence>
<name>D8LR16_ECTSI</name>
<protein>
    <submittedName>
        <fullName evidence="3">Lipolytic enzyme, G-D-S-L</fullName>
    </submittedName>
</protein>
<reference evidence="3 4" key="1">
    <citation type="journal article" date="2010" name="Nature">
        <title>The Ectocarpus genome and the independent evolution of multicellularity in brown algae.</title>
        <authorList>
            <person name="Cock J.M."/>
            <person name="Sterck L."/>
            <person name="Rouze P."/>
            <person name="Scornet D."/>
            <person name="Allen A.E."/>
            <person name="Amoutzias G."/>
            <person name="Anthouard V."/>
            <person name="Artiguenave F."/>
            <person name="Aury J.M."/>
            <person name="Badger J.H."/>
            <person name="Beszteri B."/>
            <person name="Billiau K."/>
            <person name="Bonnet E."/>
            <person name="Bothwell J.H."/>
            <person name="Bowler C."/>
            <person name="Boyen C."/>
            <person name="Brownlee C."/>
            <person name="Carrano C.J."/>
            <person name="Charrier B."/>
            <person name="Cho G.Y."/>
            <person name="Coelho S.M."/>
            <person name="Collen J."/>
            <person name="Corre E."/>
            <person name="Da Silva C."/>
            <person name="Delage L."/>
            <person name="Delaroque N."/>
            <person name="Dittami S.M."/>
            <person name="Doulbeau S."/>
            <person name="Elias M."/>
            <person name="Farnham G."/>
            <person name="Gachon C.M."/>
            <person name="Gschloessl B."/>
            <person name="Heesch S."/>
            <person name="Jabbari K."/>
            <person name="Jubin C."/>
            <person name="Kawai H."/>
            <person name="Kimura K."/>
            <person name="Kloareg B."/>
            <person name="Kupper F.C."/>
            <person name="Lang D."/>
            <person name="Le Bail A."/>
            <person name="Leblanc C."/>
            <person name="Lerouge P."/>
            <person name="Lohr M."/>
            <person name="Lopez P.J."/>
            <person name="Martens C."/>
            <person name="Maumus F."/>
            <person name="Michel G."/>
            <person name="Miranda-Saavedra D."/>
            <person name="Morales J."/>
            <person name="Moreau H."/>
            <person name="Motomura T."/>
            <person name="Nagasato C."/>
            <person name="Napoli C.A."/>
            <person name="Nelson D.R."/>
            <person name="Nyvall-Collen P."/>
            <person name="Peters A.F."/>
            <person name="Pommier C."/>
            <person name="Potin P."/>
            <person name="Poulain J."/>
            <person name="Quesneville H."/>
            <person name="Read B."/>
            <person name="Rensing S.A."/>
            <person name="Ritter A."/>
            <person name="Rousvoal S."/>
            <person name="Samanta M."/>
            <person name="Samson G."/>
            <person name="Schroeder D.C."/>
            <person name="Segurens B."/>
            <person name="Strittmatter M."/>
            <person name="Tonon T."/>
            <person name="Tregear J.W."/>
            <person name="Valentin K."/>
            <person name="von Dassow P."/>
            <person name="Yamagishi T."/>
            <person name="Van de Peer Y."/>
            <person name="Wincker P."/>
        </authorList>
    </citation>
    <scope>NUCLEOTIDE SEQUENCE [LARGE SCALE GENOMIC DNA]</scope>
    <source>
        <strain evidence="4">Ec32 / CCAP1310/4</strain>
    </source>
</reference>
<dbReference type="SUPFAM" id="SSF52266">
    <property type="entry name" value="SGNH hydrolase"/>
    <property type="match status" value="1"/>
</dbReference>
<dbReference type="EMBL" id="FN648830">
    <property type="protein sequence ID" value="CBN77689.1"/>
    <property type="molecule type" value="Genomic_DNA"/>
</dbReference>
<dbReference type="Proteomes" id="UP000002630">
    <property type="component" value="Linkage Group LG18"/>
</dbReference>
<comment type="similarity">
    <text evidence="1">Belongs to the 'GDSL' lipolytic enzyme family. Platelet-activating factor acetylhydrolase IB beta/gamma subunits subfamily.</text>
</comment>
<organism evidence="3 4">
    <name type="scientific">Ectocarpus siliculosus</name>
    <name type="common">Brown alga</name>
    <name type="synonym">Conferva siliculosa</name>
    <dbReference type="NCBI Taxonomy" id="2880"/>
    <lineage>
        <taxon>Eukaryota</taxon>
        <taxon>Sar</taxon>
        <taxon>Stramenopiles</taxon>
        <taxon>Ochrophyta</taxon>
        <taxon>PX clade</taxon>
        <taxon>Phaeophyceae</taxon>
        <taxon>Ectocarpales</taxon>
        <taxon>Ectocarpaceae</taxon>
        <taxon>Ectocarpus</taxon>
    </lineage>
</organism>
<dbReference type="OrthoDB" id="505607at2759"/>
<dbReference type="InterPro" id="IPR036514">
    <property type="entry name" value="SGNH_hydro_sf"/>
</dbReference>
<dbReference type="PANTHER" id="PTHR11852">
    <property type="entry name" value="PLATELET-ACTIVATING FACTOR ACETYLHYDROLASE"/>
    <property type="match status" value="1"/>
</dbReference>
<dbReference type="PANTHER" id="PTHR11852:SF0">
    <property type="entry name" value="PLATELET-ACTIVATING FACTOR ACETYLHYDROLASE IB SUBUNIT BETA HOMOLOG"/>
    <property type="match status" value="1"/>
</dbReference>
<dbReference type="eggNOG" id="KOG1388">
    <property type="taxonomic scope" value="Eukaryota"/>
</dbReference>
<gene>
    <name evidence="3" type="ORF">Esi_0061_0124</name>
</gene>
<accession>D8LR16</accession>
<dbReference type="AlphaFoldDB" id="D8LR16"/>
<dbReference type="EMBL" id="FN649743">
    <property type="protein sequence ID" value="CBN77689.1"/>
    <property type="molecule type" value="Genomic_DNA"/>
</dbReference>